<evidence type="ECO:0000256" key="4">
    <source>
        <dbReference type="ARBA" id="ARBA00022989"/>
    </source>
</evidence>
<dbReference type="EMBL" id="JACHWR010000002">
    <property type="protein sequence ID" value="MBB3043099.1"/>
    <property type="molecule type" value="Genomic_DNA"/>
</dbReference>
<evidence type="ECO:0000256" key="6">
    <source>
        <dbReference type="SAM" id="Phobius"/>
    </source>
</evidence>
<proteinExistence type="predicted"/>
<evidence type="ECO:0000313" key="8">
    <source>
        <dbReference type="Proteomes" id="UP000589626"/>
    </source>
</evidence>
<keyword evidence="3 6" id="KW-0812">Transmembrane</keyword>
<evidence type="ECO:0000313" key="7">
    <source>
        <dbReference type="EMBL" id="MBB3043099.1"/>
    </source>
</evidence>
<keyword evidence="5 6" id="KW-0472">Membrane</keyword>
<dbReference type="GO" id="GO:0005886">
    <property type="term" value="C:plasma membrane"/>
    <property type="evidence" value="ECO:0007669"/>
    <property type="project" value="UniProtKB-SubCell"/>
</dbReference>
<keyword evidence="7" id="KW-0762">Sugar transport</keyword>
<comment type="subcellular location">
    <subcellularLocation>
        <location evidence="1">Cell membrane</location>
        <topology evidence="1">Multi-pass membrane protein</topology>
    </subcellularLocation>
</comment>
<dbReference type="Proteomes" id="UP000589626">
    <property type="component" value="Unassembled WGS sequence"/>
</dbReference>
<organism evidence="7 8">
    <name type="scientific">Nocardioides soli</name>
    <dbReference type="NCBI Taxonomy" id="1036020"/>
    <lineage>
        <taxon>Bacteria</taxon>
        <taxon>Bacillati</taxon>
        <taxon>Actinomycetota</taxon>
        <taxon>Actinomycetes</taxon>
        <taxon>Propionibacteriales</taxon>
        <taxon>Nocardioidaceae</taxon>
        <taxon>Nocardioides</taxon>
    </lineage>
</organism>
<reference evidence="7 8" key="1">
    <citation type="submission" date="2020-08" db="EMBL/GenBank/DDBJ databases">
        <title>Sequencing the genomes of 1000 actinobacteria strains.</title>
        <authorList>
            <person name="Klenk H.-P."/>
        </authorList>
    </citation>
    <scope>NUCLEOTIDE SEQUENCE [LARGE SCALE GENOMIC DNA]</scope>
    <source>
        <strain evidence="7 8">DSM 105498</strain>
    </source>
</reference>
<evidence type="ECO:0000256" key="1">
    <source>
        <dbReference type="ARBA" id="ARBA00004651"/>
    </source>
</evidence>
<dbReference type="AlphaFoldDB" id="A0A7W4Z175"/>
<keyword evidence="4 6" id="KW-1133">Transmembrane helix</keyword>
<name>A0A7W4Z175_9ACTN</name>
<accession>A0A7W4Z175</accession>
<evidence type="ECO:0000256" key="2">
    <source>
        <dbReference type="ARBA" id="ARBA00022475"/>
    </source>
</evidence>
<feature type="transmembrane region" description="Helical" evidence="6">
    <location>
        <begin position="149"/>
        <end position="168"/>
    </location>
</feature>
<dbReference type="PANTHER" id="PTHR47089">
    <property type="entry name" value="ABC TRANSPORTER, PERMEASE PROTEIN"/>
    <property type="match status" value="1"/>
</dbReference>
<dbReference type="InterPro" id="IPR001851">
    <property type="entry name" value="ABC_transp_permease"/>
</dbReference>
<dbReference type="GO" id="GO:0022857">
    <property type="term" value="F:transmembrane transporter activity"/>
    <property type="evidence" value="ECO:0007669"/>
    <property type="project" value="InterPro"/>
</dbReference>
<dbReference type="Pfam" id="PF02653">
    <property type="entry name" value="BPD_transp_2"/>
    <property type="match status" value="1"/>
</dbReference>
<feature type="transmembrane region" description="Helical" evidence="6">
    <location>
        <begin position="328"/>
        <end position="349"/>
    </location>
</feature>
<feature type="transmembrane region" description="Helical" evidence="6">
    <location>
        <begin position="283"/>
        <end position="308"/>
    </location>
</feature>
<feature type="transmembrane region" description="Helical" evidence="6">
    <location>
        <begin position="203"/>
        <end position="220"/>
    </location>
</feature>
<evidence type="ECO:0000256" key="3">
    <source>
        <dbReference type="ARBA" id="ARBA00022692"/>
    </source>
</evidence>
<gene>
    <name evidence="7" type="ORF">FHU40_002917</name>
</gene>
<sequence>MRVDISMQRMRTAATAGLRVIVRQLEPLLLAFLIVAVVLLVSGYDVPAVFKSLLGSFVTDFYGMLRWATPMILTGLATAVAFRARVWNIGMDGQLLIGALAGGAFALYVAPLFSPNLGVLVVLIASLTGGALWALPAAILRVRWGVPEIITTILLIEIASLLVSWLVLGPMKGQGALGASMSTDQVDQSMWLRPLKWQEPATVGFYISVAVAIFIGWYLMRSRHGFEISIFGDNRQFASYAGMNNPWIVVRTMLISGALAGLAGGLEVLGSMHRLPSEFAANLGFQGIAVSLVAGNNPFGIILGGVFFGGLKAGGTTLQLQTETPRDVVDIISAIVILVITARVGYQFLGRRQPRLLSRFVRSVQEKEGA</sequence>
<evidence type="ECO:0000256" key="5">
    <source>
        <dbReference type="ARBA" id="ARBA00023136"/>
    </source>
</evidence>
<dbReference type="CDD" id="cd06580">
    <property type="entry name" value="TM_PBP1_transp_TpRbsC_like"/>
    <property type="match status" value="1"/>
</dbReference>
<keyword evidence="2" id="KW-1003">Cell membrane</keyword>
<keyword evidence="7" id="KW-0813">Transport</keyword>
<dbReference type="PANTHER" id="PTHR47089:SF1">
    <property type="entry name" value="GUANOSINE ABC TRANSPORTER PERMEASE PROTEIN NUPP"/>
    <property type="match status" value="1"/>
</dbReference>
<feature type="transmembrane region" description="Helical" evidence="6">
    <location>
        <begin position="119"/>
        <end position="142"/>
    </location>
</feature>
<comment type="caution">
    <text evidence="7">The sequence shown here is derived from an EMBL/GenBank/DDBJ whole genome shotgun (WGS) entry which is preliminary data.</text>
</comment>
<protein>
    <submittedName>
        <fullName evidence="7">Simple sugar transport system permease protein</fullName>
    </submittedName>
</protein>
<keyword evidence="8" id="KW-1185">Reference proteome</keyword>
<feature type="transmembrane region" description="Helical" evidence="6">
    <location>
        <begin position="67"/>
        <end position="83"/>
    </location>
</feature>
<feature type="transmembrane region" description="Helical" evidence="6">
    <location>
        <begin position="95"/>
        <end position="113"/>
    </location>
</feature>
<dbReference type="RefSeq" id="WP_183592986.1">
    <property type="nucleotide sequence ID" value="NZ_JACHWR010000002.1"/>
</dbReference>